<gene>
    <name evidence="2" type="ORF">GPUH_LOCUS7682</name>
</gene>
<feature type="region of interest" description="Disordered" evidence="1">
    <location>
        <begin position="100"/>
        <end position="131"/>
    </location>
</feature>
<proteinExistence type="predicted"/>
<accession>A0A183DG39</accession>
<evidence type="ECO:0000313" key="2">
    <source>
        <dbReference type="EMBL" id="VDK59267.1"/>
    </source>
</evidence>
<dbReference type="WBParaSite" id="GPUH_0000768901-mRNA-1">
    <property type="protein sequence ID" value="GPUH_0000768901-mRNA-1"/>
    <property type="gene ID" value="GPUH_0000768901"/>
</dbReference>
<sequence>MKQQRRFVSVTAKLLLSCPKNQVGQECIYDPKVVEQLENEIKKMATQVEMWIRELADISEARTKLQMRYVRLRSMVHLNSLNMQMANIGIDRIEQNYDNIGDDSMHSSISDDSGEHMNGTNRNTNDSDNAS</sequence>
<evidence type="ECO:0000313" key="4">
    <source>
        <dbReference type="WBParaSite" id="GPUH_0000768901-mRNA-1"/>
    </source>
</evidence>
<evidence type="ECO:0000313" key="3">
    <source>
        <dbReference type="Proteomes" id="UP000271098"/>
    </source>
</evidence>
<evidence type="ECO:0000256" key="1">
    <source>
        <dbReference type="SAM" id="MobiDB-lite"/>
    </source>
</evidence>
<dbReference type="EMBL" id="UYRT01020502">
    <property type="protein sequence ID" value="VDK59267.1"/>
    <property type="molecule type" value="Genomic_DNA"/>
</dbReference>
<dbReference type="Proteomes" id="UP000271098">
    <property type="component" value="Unassembled WGS sequence"/>
</dbReference>
<keyword evidence="3" id="KW-1185">Reference proteome</keyword>
<reference evidence="2 3" key="2">
    <citation type="submission" date="2018-11" db="EMBL/GenBank/DDBJ databases">
        <authorList>
            <consortium name="Pathogen Informatics"/>
        </authorList>
    </citation>
    <scope>NUCLEOTIDE SEQUENCE [LARGE SCALE GENOMIC DNA]</scope>
</reference>
<name>A0A183DG39_9BILA</name>
<organism evidence="4">
    <name type="scientific">Gongylonema pulchrum</name>
    <dbReference type="NCBI Taxonomy" id="637853"/>
    <lineage>
        <taxon>Eukaryota</taxon>
        <taxon>Metazoa</taxon>
        <taxon>Ecdysozoa</taxon>
        <taxon>Nematoda</taxon>
        <taxon>Chromadorea</taxon>
        <taxon>Rhabditida</taxon>
        <taxon>Spirurina</taxon>
        <taxon>Spiruromorpha</taxon>
        <taxon>Spiruroidea</taxon>
        <taxon>Gongylonematidae</taxon>
        <taxon>Gongylonema</taxon>
    </lineage>
</organism>
<dbReference type="OrthoDB" id="5782208at2759"/>
<feature type="compositionally biased region" description="Polar residues" evidence="1">
    <location>
        <begin position="118"/>
        <end position="131"/>
    </location>
</feature>
<dbReference type="AlphaFoldDB" id="A0A183DG39"/>
<reference evidence="4" key="1">
    <citation type="submission" date="2016-06" db="UniProtKB">
        <authorList>
            <consortium name="WormBaseParasite"/>
        </authorList>
    </citation>
    <scope>IDENTIFICATION</scope>
</reference>
<protein>
    <submittedName>
        <fullName evidence="4">CaMBD domain-containing protein</fullName>
    </submittedName>
</protein>